<protein>
    <submittedName>
        <fullName evidence="1">Uncharacterized protein</fullName>
    </submittedName>
</protein>
<reference evidence="1 2" key="1">
    <citation type="journal article" date="2022" name="Plant J.">
        <title>Chromosome-level genome of Camellia lanceoleosa provides a valuable resource for understanding genome evolution and self-incompatibility.</title>
        <authorList>
            <person name="Gong W."/>
            <person name="Xiao S."/>
            <person name="Wang L."/>
            <person name="Liao Z."/>
            <person name="Chang Y."/>
            <person name="Mo W."/>
            <person name="Hu G."/>
            <person name="Li W."/>
            <person name="Zhao G."/>
            <person name="Zhu H."/>
            <person name="Hu X."/>
            <person name="Ji K."/>
            <person name="Xiang X."/>
            <person name="Song Q."/>
            <person name="Yuan D."/>
            <person name="Jin S."/>
            <person name="Zhang L."/>
        </authorList>
    </citation>
    <scope>NUCLEOTIDE SEQUENCE [LARGE SCALE GENOMIC DNA]</scope>
    <source>
        <strain evidence="1">SQ_2022a</strain>
    </source>
</reference>
<evidence type="ECO:0000313" key="1">
    <source>
        <dbReference type="EMBL" id="KAI8032818.1"/>
    </source>
</evidence>
<sequence length="189" mass="21183">MDDSHDPLTANVENPSMHAMKVDPTRDLEKALMRMPTVNTPNRPLPVEKVKNLEVYPGIPYLETILFLSNLMRRKVNHHLLGLDVFGTFVLIVFNNFLEKWLEEMEDDEANRHRGRGGSNGRNNGHDGKGPLGEKVGVDDCNDGSVGAESDYTTVESGDLDYTTVESEDLNCTTAEGEDLKYIVFEIEE</sequence>
<evidence type="ECO:0000313" key="2">
    <source>
        <dbReference type="Proteomes" id="UP001060215"/>
    </source>
</evidence>
<organism evidence="1 2">
    <name type="scientific">Camellia lanceoleosa</name>
    <dbReference type="NCBI Taxonomy" id="1840588"/>
    <lineage>
        <taxon>Eukaryota</taxon>
        <taxon>Viridiplantae</taxon>
        <taxon>Streptophyta</taxon>
        <taxon>Embryophyta</taxon>
        <taxon>Tracheophyta</taxon>
        <taxon>Spermatophyta</taxon>
        <taxon>Magnoliopsida</taxon>
        <taxon>eudicotyledons</taxon>
        <taxon>Gunneridae</taxon>
        <taxon>Pentapetalae</taxon>
        <taxon>asterids</taxon>
        <taxon>Ericales</taxon>
        <taxon>Theaceae</taxon>
        <taxon>Camellia</taxon>
    </lineage>
</organism>
<accession>A0ACC0J5S6</accession>
<keyword evidence="2" id="KW-1185">Reference proteome</keyword>
<dbReference type="EMBL" id="CM045758">
    <property type="protein sequence ID" value="KAI8032818.1"/>
    <property type="molecule type" value="Genomic_DNA"/>
</dbReference>
<dbReference type="Proteomes" id="UP001060215">
    <property type="component" value="Chromosome 1"/>
</dbReference>
<gene>
    <name evidence="1" type="ORF">LOK49_LG01G01006</name>
</gene>
<comment type="caution">
    <text evidence="1">The sequence shown here is derived from an EMBL/GenBank/DDBJ whole genome shotgun (WGS) entry which is preliminary data.</text>
</comment>
<name>A0ACC0J5S6_9ERIC</name>
<proteinExistence type="predicted"/>